<dbReference type="Proteomes" id="UP001204376">
    <property type="component" value="Unassembled WGS sequence"/>
</dbReference>
<keyword evidence="7" id="KW-0456">Lyase</keyword>
<evidence type="ECO:0000256" key="6">
    <source>
        <dbReference type="ARBA" id="ARBA00023125"/>
    </source>
</evidence>
<keyword evidence="5" id="KW-0190">Covalent protein-DNA linkage</keyword>
<dbReference type="InterPro" id="IPR036590">
    <property type="entry name" value="SRAP-like"/>
</dbReference>
<proteinExistence type="inferred from homology"/>
<evidence type="ECO:0000256" key="7">
    <source>
        <dbReference type="ARBA" id="ARBA00023239"/>
    </source>
</evidence>
<organism evidence="9 10">
    <name type="scientific">Mucilaginibacter aquariorum</name>
    <dbReference type="NCBI Taxonomy" id="2967225"/>
    <lineage>
        <taxon>Bacteria</taxon>
        <taxon>Pseudomonadati</taxon>
        <taxon>Bacteroidota</taxon>
        <taxon>Sphingobacteriia</taxon>
        <taxon>Sphingobacteriales</taxon>
        <taxon>Sphingobacteriaceae</taxon>
        <taxon>Mucilaginibacter</taxon>
    </lineage>
</organism>
<dbReference type="PANTHER" id="PTHR13604:SF0">
    <property type="entry name" value="ABASIC SITE PROCESSING PROTEIN HMCES"/>
    <property type="match status" value="1"/>
</dbReference>
<dbReference type="RefSeq" id="WP_256537871.1">
    <property type="nucleotide sequence ID" value="NZ_JANHOH010000001.1"/>
</dbReference>
<keyword evidence="3" id="KW-0227">DNA damage</keyword>
<accession>A0ABT1SZB5</accession>
<evidence type="ECO:0000313" key="9">
    <source>
        <dbReference type="EMBL" id="MCQ6957674.1"/>
    </source>
</evidence>
<keyword evidence="10" id="KW-1185">Reference proteome</keyword>
<dbReference type="EMBL" id="JANHOH010000001">
    <property type="protein sequence ID" value="MCQ6957674.1"/>
    <property type="molecule type" value="Genomic_DNA"/>
</dbReference>
<keyword evidence="2 8" id="KW-0645">Protease</keyword>
<evidence type="ECO:0000313" key="10">
    <source>
        <dbReference type="Proteomes" id="UP001204376"/>
    </source>
</evidence>
<dbReference type="Pfam" id="PF02586">
    <property type="entry name" value="SRAP"/>
    <property type="match status" value="1"/>
</dbReference>
<comment type="similarity">
    <text evidence="1 8">Belongs to the SOS response-associated peptidase family.</text>
</comment>
<evidence type="ECO:0000256" key="4">
    <source>
        <dbReference type="ARBA" id="ARBA00022801"/>
    </source>
</evidence>
<gene>
    <name evidence="9" type="ORF">NPE20_06890</name>
</gene>
<keyword evidence="4 8" id="KW-0378">Hydrolase</keyword>
<dbReference type="EC" id="3.4.-.-" evidence="8"/>
<name>A0ABT1SZB5_9SPHI</name>
<evidence type="ECO:0000256" key="5">
    <source>
        <dbReference type="ARBA" id="ARBA00023124"/>
    </source>
</evidence>
<evidence type="ECO:0000256" key="1">
    <source>
        <dbReference type="ARBA" id="ARBA00008136"/>
    </source>
</evidence>
<reference evidence="9 10" key="1">
    <citation type="submission" date="2022-07" db="EMBL/GenBank/DDBJ databases">
        <title>Mucilaginibacter sp. JC4.</title>
        <authorList>
            <person name="Le V."/>
            <person name="Ko S.-R."/>
            <person name="Ahn C.-Y."/>
            <person name="Oh H.-M."/>
        </authorList>
    </citation>
    <scope>NUCLEOTIDE SEQUENCE [LARGE SCALE GENOMIC DNA]</scope>
    <source>
        <strain evidence="9 10">JC4</strain>
    </source>
</reference>
<protein>
    <recommendedName>
        <fullName evidence="8">Abasic site processing protein</fullName>
        <ecNumber evidence="8">3.4.-.-</ecNumber>
    </recommendedName>
</protein>
<evidence type="ECO:0000256" key="3">
    <source>
        <dbReference type="ARBA" id="ARBA00022763"/>
    </source>
</evidence>
<sequence length="274" mass="31725">MCYYNGQKVTRTEFIRLKGIEKAIKNYNFLNVGVHNGFMFQPAAVAVPNTAKTDFELVLGHWGYMPHSIKSHADAQMFIRNYTTMNFKSENMFLNDKGDISMWADAVNKGRTCLVLSTGMVENRHITRIGKKGEPLKATDAYPYMVTMKDREYWWMPGLYNQVLDKETGELDYTFAFATTKANALFKQIHNKDNKWRMPAVLSDDLAWEWMMGNATPERLQHIARTQVPSRDMDYCTITKEYLQRINNPTEYPNLAAIDMSYMDSEEQLLYPAA</sequence>
<evidence type="ECO:0000256" key="8">
    <source>
        <dbReference type="RuleBase" id="RU364100"/>
    </source>
</evidence>
<keyword evidence="6" id="KW-0238">DNA-binding</keyword>
<comment type="caution">
    <text evidence="9">The sequence shown here is derived from an EMBL/GenBank/DDBJ whole genome shotgun (WGS) entry which is preliminary data.</text>
</comment>
<dbReference type="Gene3D" id="3.90.1680.10">
    <property type="entry name" value="SOS response associated peptidase-like"/>
    <property type="match status" value="1"/>
</dbReference>
<dbReference type="InterPro" id="IPR003738">
    <property type="entry name" value="SRAP"/>
</dbReference>
<dbReference type="SUPFAM" id="SSF143081">
    <property type="entry name" value="BB1717-like"/>
    <property type="match status" value="1"/>
</dbReference>
<dbReference type="PANTHER" id="PTHR13604">
    <property type="entry name" value="DC12-RELATED"/>
    <property type="match status" value="1"/>
</dbReference>
<evidence type="ECO:0000256" key="2">
    <source>
        <dbReference type="ARBA" id="ARBA00022670"/>
    </source>
</evidence>